<evidence type="ECO:0000256" key="1">
    <source>
        <dbReference type="ARBA" id="ARBA00022576"/>
    </source>
</evidence>
<dbReference type="GO" id="GO:0003992">
    <property type="term" value="F:N2-acetyl-L-ornithine:2-oxoglutarate 5-aminotransferase activity"/>
    <property type="evidence" value="ECO:0007669"/>
    <property type="project" value="UniProtKB-UniRule"/>
</dbReference>
<evidence type="ECO:0000256" key="3">
    <source>
        <dbReference type="ARBA" id="ARBA00022898"/>
    </source>
</evidence>
<keyword evidence="4" id="KW-0963">Cytoplasm</keyword>
<keyword evidence="2 4" id="KW-0808">Transferase</keyword>
<dbReference type="Proteomes" id="UP000218113">
    <property type="component" value="Unassembled WGS sequence"/>
</dbReference>
<dbReference type="PROSITE" id="PS00600">
    <property type="entry name" value="AA_TRANSFER_CLASS_3"/>
    <property type="match status" value="1"/>
</dbReference>
<comment type="catalytic activity">
    <reaction evidence="4">
        <text>N(2)-acetyl-L-ornithine + 2-oxoglutarate = N-acetyl-L-glutamate 5-semialdehyde + L-glutamate</text>
        <dbReference type="Rhea" id="RHEA:18049"/>
        <dbReference type="ChEBI" id="CHEBI:16810"/>
        <dbReference type="ChEBI" id="CHEBI:29123"/>
        <dbReference type="ChEBI" id="CHEBI:29985"/>
        <dbReference type="ChEBI" id="CHEBI:57805"/>
        <dbReference type="EC" id="2.6.1.11"/>
    </reaction>
</comment>
<dbReference type="CDD" id="cd00610">
    <property type="entry name" value="OAT_like"/>
    <property type="match status" value="1"/>
</dbReference>
<dbReference type="InterPro" id="IPR015422">
    <property type="entry name" value="PyrdxlP-dep_Trfase_small"/>
</dbReference>
<keyword evidence="1 4" id="KW-0032">Aminotransferase</keyword>
<keyword evidence="3 4" id="KW-0663">Pyridoxal phosphate</keyword>
<feature type="binding site" evidence="4">
    <location>
        <position position="282"/>
    </location>
    <ligand>
        <name>pyridoxal 5'-phosphate</name>
        <dbReference type="ChEBI" id="CHEBI:597326"/>
    </ligand>
</feature>
<dbReference type="GO" id="GO:0005737">
    <property type="term" value="C:cytoplasm"/>
    <property type="evidence" value="ECO:0007669"/>
    <property type="project" value="UniProtKB-SubCell"/>
</dbReference>
<accession>A0A2A4T1F8</accession>
<comment type="miscellaneous">
    <text evidence="4">May also have succinyldiaminopimelate aminotransferase activity, thus carrying out the corresponding step in lysine biosynthesis.</text>
</comment>
<dbReference type="PIRSF" id="PIRSF000521">
    <property type="entry name" value="Transaminase_4ab_Lys_Orn"/>
    <property type="match status" value="1"/>
</dbReference>
<feature type="binding site" evidence="4">
    <location>
        <position position="139"/>
    </location>
    <ligand>
        <name>pyridoxal 5'-phosphate</name>
        <dbReference type="ChEBI" id="CHEBI:597326"/>
    </ligand>
</feature>
<dbReference type="HAMAP" id="MF_01107">
    <property type="entry name" value="ArgD_aminotrans_3"/>
    <property type="match status" value="1"/>
</dbReference>
<dbReference type="SUPFAM" id="SSF53383">
    <property type="entry name" value="PLP-dependent transferases"/>
    <property type="match status" value="1"/>
</dbReference>
<dbReference type="NCBIfam" id="TIGR00707">
    <property type="entry name" value="argD"/>
    <property type="match status" value="1"/>
</dbReference>
<dbReference type="PANTHER" id="PTHR11986:SF113">
    <property type="entry name" value="SUCCINYLORNITHINE TRANSAMINASE"/>
    <property type="match status" value="1"/>
</dbReference>
<comment type="subcellular location">
    <subcellularLocation>
        <location evidence="4">Cytoplasm</location>
    </subcellularLocation>
</comment>
<feature type="modified residue" description="N6-(pyridoxal phosphate)lysine" evidence="4">
    <location>
        <position position="253"/>
    </location>
</feature>
<dbReference type="GO" id="GO:0030170">
    <property type="term" value="F:pyridoxal phosphate binding"/>
    <property type="evidence" value="ECO:0007669"/>
    <property type="project" value="InterPro"/>
</dbReference>
<organism evidence="5 6">
    <name type="scientific">SAR324 cluster bacterium</name>
    <dbReference type="NCBI Taxonomy" id="2024889"/>
    <lineage>
        <taxon>Bacteria</taxon>
        <taxon>Deltaproteobacteria</taxon>
        <taxon>SAR324 cluster</taxon>
    </lineage>
</organism>
<feature type="binding site" evidence="4">
    <location>
        <begin position="224"/>
        <end position="227"/>
    </location>
    <ligand>
        <name>pyridoxal 5'-phosphate</name>
        <dbReference type="ChEBI" id="CHEBI:597326"/>
    </ligand>
</feature>
<dbReference type="InterPro" id="IPR050103">
    <property type="entry name" value="Class-III_PLP-dep_AT"/>
</dbReference>
<dbReference type="Gene3D" id="3.90.1150.10">
    <property type="entry name" value="Aspartate Aminotransferase, domain 1"/>
    <property type="match status" value="1"/>
</dbReference>
<gene>
    <name evidence="4" type="primary">argD</name>
    <name evidence="5" type="ORF">COB67_08725</name>
</gene>
<dbReference type="InterPro" id="IPR049704">
    <property type="entry name" value="Aminotrans_3_PPA_site"/>
</dbReference>
<feature type="binding site" evidence="4">
    <location>
        <position position="142"/>
    </location>
    <ligand>
        <name>N(2)-acetyl-L-ornithine</name>
        <dbReference type="ChEBI" id="CHEBI:57805"/>
    </ligand>
</feature>
<comment type="similarity">
    <text evidence="4">Belongs to the class-III pyridoxal-phosphate-dependent aminotransferase family. ArgD subfamily.</text>
</comment>
<comment type="caution">
    <text evidence="5">The sequence shown here is derived from an EMBL/GenBank/DDBJ whole genome shotgun (WGS) entry which is preliminary data.</text>
</comment>
<sequence>MEKDSTYYLDKFKDVMAPTYGPQIVVDRGEGSRLWDIEGKEYMDLAGGIAVLGVGHCHPKVVETLKEQAGKLWHVSNIFANKPAIDFADKLTDATFAEQIFLSNSGAEANEAALKLARRYAVDNFNEEKCEIITFHNSFHGRTLFTVTVGGQEKYRSGFGPTPGGITYAEFNNLEDVKQKISEKTCAVIMEPIQGEGGVINATDEFAQGVRELCDQHQALLIFDEVQTGFGRTGSLYAYQQMGVTPDILTSAKALGAGFPIGAMLTTKKIAASFVVGTHGSTYGGNPLGTAVAGTVLDLINTPEVLEGVQKRRMIIEEFFAELNQEEEVFGALRGKGLLTGIPLLGAWKGKAREFLVAGLKEGVMILVAGPDVIRMAPSLIIPEEDLKEALKRFKRAIKKVLA</sequence>
<dbReference type="NCBIfam" id="NF002325">
    <property type="entry name" value="PRK01278.1"/>
    <property type="match status" value="1"/>
</dbReference>
<dbReference type="InterPro" id="IPR015421">
    <property type="entry name" value="PyrdxlP-dep_Trfase_major"/>
</dbReference>
<dbReference type="InterPro" id="IPR017652">
    <property type="entry name" value="Ac/SucOrn_transaminase_bac"/>
</dbReference>
<feature type="binding site" evidence="4">
    <location>
        <begin position="106"/>
        <end position="107"/>
    </location>
    <ligand>
        <name>pyridoxal 5'-phosphate</name>
        <dbReference type="ChEBI" id="CHEBI:597326"/>
    </ligand>
</feature>
<dbReference type="FunFam" id="3.40.640.10:FF:000004">
    <property type="entry name" value="Acetylornithine aminotransferase"/>
    <property type="match status" value="1"/>
</dbReference>
<dbReference type="NCBIfam" id="NF003468">
    <property type="entry name" value="PRK05093.1"/>
    <property type="match status" value="1"/>
</dbReference>
<dbReference type="Gene3D" id="3.40.640.10">
    <property type="entry name" value="Type I PLP-dependent aspartate aminotransferase-like (Major domain)"/>
    <property type="match status" value="1"/>
</dbReference>
<dbReference type="EMBL" id="NVSR01000063">
    <property type="protein sequence ID" value="PCI27352.1"/>
    <property type="molecule type" value="Genomic_DNA"/>
</dbReference>
<dbReference type="UniPathway" id="UPA00068">
    <property type="reaction ID" value="UER00109"/>
</dbReference>
<protein>
    <recommendedName>
        <fullName evidence="4">Acetylornithine aminotransferase</fullName>
        <shortName evidence="4">ACOAT</shortName>
        <ecNumber evidence="4">2.6.1.11</ecNumber>
    </recommendedName>
</protein>
<comment type="subunit">
    <text evidence="4">Homodimer.</text>
</comment>
<dbReference type="GO" id="GO:0042802">
    <property type="term" value="F:identical protein binding"/>
    <property type="evidence" value="ECO:0007669"/>
    <property type="project" value="TreeGrafter"/>
</dbReference>
<keyword evidence="4" id="KW-0055">Arginine biosynthesis</keyword>
<reference evidence="6" key="1">
    <citation type="submission" date="2017-08" db="EMBL/GenBank/DDBJ databases">
        <title>A dynamic microbial community with high functional redundancy inhabits the cold, oxic subseafloor aquifer.</title>
        <authorList>
            <person name="Tully B.J."/>
            <person name="Wheat C.G."/>
            <person name="Glazer B.T."/>
            <person name="Huber J.A."/>
        </authorList>
    </citation>
    <scope>NUCLEOTIDE SEQUENCE [LARGE SCALE GENOMIC DNA]</scope>
</reference>
<evidence type="ECO:0000256" key="2">
    <source>
        <dbReference type="ARBA" id="ARBA00022679"/>
    </source>
</evidence>
<proteinExistence type="inferred from homology"/>
<comment type="pathway">
    <text evidence="4">Amino-acid biosynthesis; L-arginine biosynthesis; N(2)-acetyl-L-ornithine from L-glutamate: step 4/4.</text>
</comment>
<keyword evidence="4" id="KW-0028">Amino-acid biosynthesis</keyword>
<dbReference type="Pfam" id="PF00202">
    <property type="entry name" value="Aminotran_3"/>
    <property type="match status" value="1"/>
</dbReference>
<dbReference type="PANTHER" id="PTHR11986">
    <property type="entry name" value="AMINOTRANSFERASE CLASS III"/>
    <property type="match status" value="1"/>
</dbReference>
<feature type="binding site" evidence="4">
    <location>
        <position position="281"/>
    </location>
    <ligand>
        <name>N(2)-acetyl-L-ornithine</name>
        <dbReference type="ChEBI" id="CHEBI:57805"/>
    </ligand>
</feature>
<dbReference type="EC" id="2.6.1.11" evidence="4"/>
<dbReference type="AlphaFoldDB" id="A0A2A4T1F8"/>
<evidence type="ECO:0000313" key="5">
    <source>
        <dbReference type="EMBL" id="PCI27352.1"/>
    </source>
</evidence>
<name>A0A2A4T1F8_9DELT</name>
<dbReference type="InterPro" id="IPR015424">
    <property type="entry name" value="PyrdxlP-dep_Trfase"/>
</dbReference>
<dbReference type="GO" id="GO:0006526">
    <property type="term" value="P:L-arginine biosynthetic process"/>
    <property type="evidence" value="ECO:0007669"/>
    <property type="project" value="UniProtKB-UniRule"/>
</dbReference>
<dbReference type="NCBIfam" id="TIGR03246">
    <property type="entry name" value="arg_catab_astC"/>
    <property type="match status" value="1"/>
</dbReference>
<dbReference type="InterPro" id="IPR005814">
    <property type="entry name" value="Aminotrans_3"/>
</dbReference>
<comment type="cofactor">
    <cofactor evidence="4">
        <name>pyridoxal 5'-phosphate</name>
        <dbReference type="ChEBI" id="CHEBI:597326"/>
    </cofactor>
    <text evidence="4">Binds 1 pyridoxal phosphate per subunit.</text>
</comment>
<evidence type="ECO:0000313" key="6">
    <source>
        <dbReference type="Proteomes" id="UP000218113"/>
    </source>
</evidence>
<evidence type="ECO:0000256" key="4">
    <source>
        <dbReference type="HAMAP-Rule" id="MF_01107"/>
    </source>
</evidence>
<dbReference type="InterPro" id="IPR004636">
    <property type="entry name" value="AcOrn/SuccOrn_fam"/>
</dbReference>